<dbReference type="OrthoDB" id="623670at2759"/>
<organism evidence="2 3">
    <name type="scientific">Jaminaea rosea</name>
    <dbReference type="NCBI Taxonomy" id="1569628"/>
    <lineage>
        <taxon>Eukaryota</taxon>
        <taxon>Fungi</taxon>
        <taxon>Dikarya</taxon>
        <taxon>Basidiomycota</taxon>
        <taxon>Ustilaginomycotina</taxon>
        <taxon>Exobasidiomycetes</taxon>
        <taxon>Microstromatales</taxon>
        <taxon>Microstromatales incertae sedis</taxon>
        <taxon>Jaminaea</taxon>
    </lineage>
</organism>
<keyword evidence="1" id="KW-0732">Signal</keyword>
<keyword evidence="3" id="KW-1185">Reference proteome</keyword>
<dbReference type="Proteomes" id="UP000245884">
    <property type="component" value="Unassembled WGS sequence"/>
</dbReference>
<dbReference type="InterPro" id="IPR051477">
    <property type="entry name" value="Expansin_CellWall"/>
</dbReference>
<evidence type="ECO:0000256" key="1">
    <source>
        <dbReference type="ARBA" id="ARBA00022729"/>
    </source>
</evidence>
<dbReference type="RefSeq" id="XP_025364871.1">
    <property type="nucleotide sequence ID" value="XM_025504048.1"/>
</dbReference>
<dbReference type="GeneID" id="37025871"/>
<accession>A0A316UY80</accession>
<evidence type="ECO:0000313" key="2">
    <source>
        <dbReference type="EMBL" id="PWN30259.1"/>
    </source>
</evidence>
<evidence type="ECO:0000313" key="3">
    <source>
        <dbReference type="Proteomes" id="UP000245884"/>
    </source>
</evidence>
<name>A0A316UY80_9BASI</name>
<dbReference type="EMBL" id="KZ819662">
    <property type="protein sequence ID" value="PWN30259.1"/>
    <property type="molecule type" value="Genomic_DNA"/>
</dbReference>
<proteinExistence type="predicted"/>
<dbReference type="PANTHER" id="PTHR31836:SF25">
    <property type="entry name" value="RLPA-LIKE PROTEIN DOUBLE-PSI BETA-BARREL DOMAIN-CONTAINING PROTEIN"/>
    <property type="match status" value="1"/>
</dbReference>
<feature type="non-terminal residue" evidence="2">
    <location>
        <position position="95"/>
    </location>
</feature>
<protein>
    <submittedName>
        <fullName evidence="2">Barwin-like endoglucanase</fullName>
    </submittedName>
</protein>
<dbReference type="Gene3D" id="2.40.40.10">
    <property type="entry name" value="RlpA-like domain"/>
    <property type="match status" value="1"/>
</dbReference>
<dbReference type="PANTHER" id="PTHR31836">
    <property type="match status" value="1"/>
</dbReference>
<gene>
    <name evidence="2" type="ORF">BDZ90DRAFT_209540</name>
</gene>
<dbReference type="STRING" id="1569628.A0A316UY80"/>
<reference evidence="2 3" key="1">
    <citation type="journal article" date="2018" name="Mol. Biol. Evol.">
        <title>Broad Genomic Sampling Reveals a Smut Pathogenic Ancestry of the Fungal Clade Ustilaginomycotina.</title>
        <authorList>
            <person name="Kijpornyongpan T."/>
            <person name="Mondo S.J."/>
            <person name="Barry K."/>
            <person name="Sandor L."/>
            <person name="Lee J."/>
            <person name="Lipzen A."/>
            <person name="Pangilinan J."/>
            <person name="LaButti K."/>
            <person name="Hainaut M."/>
            <person name="Henrissat B."/>
            <person name="Grigoriev I.V."/>
            <person name="Spatafora J.W."/>
            <person name="Aime M.C."/>
        </authorList>
    </citation>
    <scope>NUCLEOTIDE SEQUENCE [LARGE SCALE GENOMIC DNA]</scope>
    <source>
        <strain evidence="2 3">MCA 5214</strain>
    </source>
</reference>
<dbReference type="CDD" id="cd22191">
    <property type="entry name" value="DPBB_RlpA_EXP_N-like"/>
    <property type="match status" value="1"/>
</dbReference>
<sequence>MSGTATFYEAGLGNCGWTNSGSDMIVAVSNSMYAGGSNCGKKLTVTNQKTGKSQQATVADRCPTCGGSQDLDMSWGLFSALGGTANEGVFPISWS</sequence>
<dbReference type="SUPFAM" id="SSF50685">
    <property type="entry name" value="Barwin-like endoglucanases"/>
    <property type="match status" value="1"/>
</dbReference>
<dbReference type="AlphaFoldDB" id="A0A316UY80"/>
<dbReference type="InterPro" id="IPR036908">
    <property type="entry name" value="RlpA-like_sf"/>
</dbReference>